<comment type="caution">
    <text evidence="1">The sequence shown here is derived from an EMBL/GenBank/DDBJ whole genome shotgun (WGS) entry which is preliminary data.</text>
</comment>
<dbReference type="EMBL" id="MU853768">
    <property type="protein sequence ID" value="KAK3943199.1"/>
    <property type="molecule type" value="Genomic_DNA"/>
</dbReference>
<dbReference type="AlphaFoldDB" id="A0AAN6NDR9"/>
<protein>
    <submittedName>
        <fullName evidence="1">Uncharacterized protein</fullName>
    </submittedName>
</protein>
<keyword evidence="2" id="KW-1185">Reference proteome</keyword>
<accession>A0AAN6NDR9</accession>
<name>A0AAN6NDR9_9PEZI</name>
<organism evidence="1 2">
    <name type="scientific">Diplogelasinospora grovesii</name>
    <dbReference type="NCBI Taxonomy" id="303347"/>
    <lineage>
        <taxon>Eukaryota</taxon>
        <taxon>Fungi</taxon>
        <taxon>Dikarya</taxon>
        <taxon>Ascomycota</taxon>
        <taxon>Pezizomycotina</taxon>
        <taxon>Sordariomycetes</taxon>
        <taxon>Sordariomycetidae</taxon>
        <taxon>Sordariales</taxon>
        <taxon>Diplogelasinosporaceae</taxon>
        <taxon>Diplogelasinospora</taxon>
    </lineage>
</organism>
<proteinExistence type="predicted"/>
<sequence>MSGSGGFYKFRCKYFYTHDCPNWVWVSHAPCASCLADGRDGLVEERIEMTKSESEELAQEVVRCEKTHDKGREAYASFAARTRRPMCDVCSSSVQSPYFSKPGAWLFRHDVRSTLTSRQVSCLICLLHAGNTRRYVA</sequence>
<evidence type="ECO:0000313" key="2">
    <source>
        <dbReference type="Proteomes" id="UP001303473"/>
    </source>
</evidence>
<evidence type="ECO:0000313" key="1">
    <source>
        <dbReference type="EMBL" id="KAK3943199.1"/>
    </source>
</evidence>
<dbReference type="Proteomes" id="UP001303473">
    <property type="component" value="Unassembled WGS sequence"/>
</dbReference>
<gene>
    <name evidence="1" type="ORF">QBC46DRAFT_378508</name>
</gene>
<reference evidence="2" key="1">
    <citation type="journal article" date="2023" name="Mol. Phylogenet. Evol.">
        <title>Genome-scale phylogeny and comparative genomics of the fungal order Sordariales.</title>
        <authorList>
            <person name="Hensen N."/>
            <person name="Bonometti L."/>
            <person name="Westerberg I."/>
            <person name="Brannstrom I.O."/>
            <person name="Guillou S."/>
            <person name="Cros-Aarteil S."/>
            <person name="Calhoun S."/>
            <person name="Haridas S."/>
            <person name="Kuo A."/>
            <person name="Mondo S."/>
            <person name="Pangilinan J."/>
            <person name="Riley R."/>
            <person name="LaButti K."/>
            <person name="Andreopoulos B."/>
            <person name="Lipzen A."/>
            <person name="Chen C."/>
            <person name="Yan M."/>
            <person name="Daum C."/>
            <person name="Ng V."/>
            <person name="Clum A."/>
            <person name="Steindorff A."/>
            <person name="Ohm R.A."/>
            <person name="Martin F."/>
            <person name="Silar P."/>
            <person name="Natvig D.O."/>
            <person name="Lalanne C."/>
            <person name="Gautier V."/>
            <person name="Ament-Velasquez S.L."/>
            <person name="Kruys A."/>
            <person name="Hutchinson M.I."/>
            <person name="Powell A.J."/>
            <person name="Barry K."/>
            <person name="Miller A.N."/>
            <person name="Grigoriev I.V."/>
            <person name="Debuchy R."/>
            <person name="Gladieux P."/>
            <person name="Hiltunen Thoren M."/>
            <person name="Johannesson H."/>
        </authorList>
    </citation>
    <scope>NUCLEOTIDE SEQUENCE [LARGE SCALE GENOMIC DNA]</scope>
    <source>
        <strain evidence="2">CBS 340.73</strain>
    </source>
</reference>